<gene>
    <name evidence="1" type="ORF">CVT25_006758</name>
</gene>
<protein>
    <submittedName>
        <fullName evidence="1">Uncharacterized protein</fullName>
    </submittedName>
</protein>
<proteinExistence type="predicted"/>
<comment type="caution">
    <text evidence="1">The sequence shown here is derived from an EMBL/GenBank/DDBJ whole genome shotgun (WGS) entry which is preliminary data.</text>
</comment>
<dbReference type="EMBL" id="NHYD01002448">
    <property type="protein sequence ID" value="PPQ86683.1"/>
    <property type="molecule type" value="Genomic_DNA"/>
</dbReference>
<name>A0A409X7B4_PSICY</name>
<evidence type="ECO:0000313" key="2">
    <source>
        <dbReference type="Proteomes" id="UP000283269"/>
    </source>
</evidence>
<sequence length="224" mass="25693">MTIYAPATVPSIQYGYTTPYAALPKPPPRTILYDQVYNDDHVGIKCYLRNLLKRNKLSSMPSGFPFHWDCYETSRISHKSYEFREQFCFADQRARIQQATFVYSAPDPHARLGQRMMSWRIYLPARESAMYRDAPKTVSVAHVEVDSMVMETSFGIDLTTNPRIVLEALALSIELGLLVTIQVASYKTPKRYPSKRNIYYEPGDILFLATDCTGRSEVAYVFES</sequence>
<keyword evidence="2" id="KW-1185">Reference proteome</keyword>
<organism evidence="1 2">
    <name type="scientific">Psilocybe cyanescens</name>
    <dbReference type="NCBI Taxonomy" id="93625"/>
    <lineage>
        <taxon>Eukaryota</taxon>
        <taxon>Fungi</taxon>
        <taxon>Dikarya</taxon>
        <taxon>Basidiomycota</taxon>
        <taxon>Agaricomycotina</taxon>
        <taxon>Agaricomycetes</taxon>
        <taxon>Agaricomycetidae</taxon>
        <taxon>Agaricales</taxon>
        <taxon>Agaricineae</taxon>
        <taxon>Strophariaceae</taxon>
        <taxon>Psilocybe</taxon>
    </lineage>
</organism>
<reference evidence="1 2" key="1">
    <citation type="journal article" date="2018" name="Evol. Lett.">
        <title>Horizontal gene cluster transfer increased hallucinogenic mushroom diversity.</title>
        <authorList>
            <person name="Reynolds H.T."/>
            <person name="Vijayakumar V."/>
            <person name="Gluck-Thaler E."/>
            <person name="Korotkin H.B."/>
            <person name="Matheny P.B."/>
            <person name="Slot J.C."/>
        </authorList>
    </citation>
    <scope>NUCLEOTIDE SEQUENCE [LARGE SCALE GENOMIC DNA]</scope>
    <source>
        <strain evidence="1 2">2631</strain>
    </source>
</reference>
<dbReference type="OrthoDB" id="2937383at2759"/>
<dbReference type="AlphaFoldDB" id="A0A409X7B4"/>
<accession>A0A409X7B4</accession>
<evidence type="ECO:0000313" key="1">
    <source>
        <dbReference type="EMBL" id="PPQ86683.1"/>
    </source>
</evidence>
<dbReference type="InParanoid" id="A0A409X7B4"/>
<dbReference type="Proteomes" id="UP000283269">
    <property type="component" value="Unassembled WGS sequence"/>
</dbReference>